<organism evidence="4 5">
    <name type="scientific">Niallia alba</name>
    <dbReference type="NCBI Taxonomy" id="2729105"/>
    <lineage>
        <taxon>Bacteria</taxon>
        <taxon>Bacillati</taxon>
        <taxon>Bacillota</taxon>
        <taxon>Bacilli</taxon>
        <taxon>Bacillales</taxon>
        <taxon>Bacillaceae</taxon>
        <taxon>Niallia</taxon>
    </lineage>
</organism>
<dbReference type="EMBL" id="JABBPK010000001">
    <property type="protein sequence ID" value="NMO75480.1"/>
    <property type="molecule type" value="Genomic_DNA"/>
</dbReference>
<evidence type="ECO:0000313" key="5">
    <source>
        <dbReference type="Proteomes" id="UP000588491"/>
    </source>
</evidence>
<comment type="similarity">
    <text evidence="1">Belongs to the isochorismatase family.</text>
</comment>
<dbReference type="Gene3D" id="3.40.50.850">
    <property type="entry name" value="Isochorismatase-like"/>
    <property type="match status" value="1"/>
</dbReference>
<sequence length="187" mass="21586">MESSNTALLIIDMINDFNFEHGNILAEKALIIAEQIQQLKKQCKQENIPIIYINDHYNLWQAELNKVIDYCRNEKSELFIDKIKPDDTDYFLIKPRHSAFYGTALYTLLHQLHVKNLILTGIAGNICVLFTANDAYMREYPLLIPDNCIASVDDEDNKYALRMMKNVMNAKIFTFKKNTIISSLSSS</sequence>
<evidence type="ECO:0000313" key="4">
    <source>
        <dbReference type="EMBL" id="NMO75480.1"/>
    </source>
</evidence>
<protein>
    <submittedName>
        <fullName evidence="4">Cysteine hydrolase</fullName>
    </submittedName>
</protein>
<comment type="caution">
    <text evidence="4">The sequence shown here is derived from an EMBL/GenBank/DDBJ whole genome shotgun (WGS) entry which is preliminary data.</text>
</comment>
<dbReference type="InterPro" id="IPR000868">
    <property type="entry name" value="Isochorismatase-like_dom"/>
</dbReference>
<gene>
    <name evidence="4" type="ORF">HHU08_00145</name>
</gene>
<dbReference type="AlphaFoldDB" id="A0A7Y0K4W8"/>
<dbReference type="PANTHER" id="PTHR43540:SF6">
    <property type="entry name" value="ISOCHORISMATASE-LIKE DOMAIN-CONTAINING PROTEIN"/>
    <property type="match status" value="1"/>
</dbReference>
<dbReference type="RefSeq" id="WP_101728746.1">
    <property type="nucleotide sequence ID" value="NZ_JABBPK010000001.1"/>
</dbReference>
<evidence type="ECO:0000256" key="1">
    <source>
        <dbReference type="ARBA" id="ARBA00006336"/>
    </source>
</evidence>
<dbReference type="InterPro" id="IPR050272">
    <property type="entry name" value="Isochorismatase-like_hydrls"/>
</dbReference>
<dbReference type="Pfam" id="PF00857">
    <property type="entry name" value="Isochorismatase"/>
    <property type="match status" value="1"/>
</dbReference>
<accession>A0A7Y0K4W8</accession>
<keyword evidence="5" id="KW-1185">Reference proteome</keyword>
<dbReference type="InterPro" id="IPR036380">
    <property type="entry name" value="Isochorismatase-like_sf"/>
</dbReference>
<reference evidence="4 5" key="1">
    <citation type="submission" date="2020-04" db="EMBL/GenBank/DDBJ databases">
        <title>Bacillus sp. UniB3 isolated from commercial digestive syrup.</title>
        <authorList>
            <person name="Thorat V."/>
            <person name="Kirdat K."/>
            <person name="Tiwarekar B."/>
            <person name="Yadav A."/>
        </authorList>
    </citation>
    <scope>NUCLEOTIDE SEQUENCE [LARGE SCALE GENOMIC DNA]</scope>
    <source>
        <strain evidence="4 5">UniB3</strain>
    </source>
</reference>
<proteinExistence type="inferred from homology"/>
<evidence type="ECO:0000256" key="2">
    <source>
        <dbReference type="ARBA" id="ARBA00022801"/>
    </source>
</evidence>
<name>A0A7Y0K4W8_9BACI</name>
<feature type="domain" description="Isochorismatase-like" evidence="3">
    <location>
        <begin position="6"/>
        <end position="168"/>
    </location>
</feature>
<evidence type="ECO:0000259" key="3">
    <source>
        <dbReference type="Pfam" id="PF00857"/>
    </source>
</evidence>
<dbReference type="PANTHER" id="PTHR43540">
    <property type="entry name" value="PEROXYUREIDOACRYLATE/UREIDOACRYLATE AMIDOHYDROLASE-RELATED"/>
    <property type="match status" value="1"/>
</dbReference>
<keyword evidence="2 4" id="KW-0378">Hydrolase</keyword>
<dbReference type="SUPFAM" id="SSF52499">
    <property type="entry name" value="Isochorismatase-like hydrolases"/>
    <property type="match status" value="1"/>
</dbReference>
<dbReference type="GO" id="GO:0016787">
    <property type="term" value="F:hydrolase activity"/>
    <property type="evidence" value="ECO:0007669"/>
    <property type="project" value="UniProtKB-KW"/>
</dbReference>
<dbReference type="CDD" id="cd00431">
    <property type="entry name" value="cysteine_hydrolases"/>
    <property type="match status" value="1"/>
</dbReference>
<dbReference type="Proteomes" id="UP000588491">
    <property type="component" value="Unassembled WGS sequence"/>
</dbReference>